<gene>
    <name evidence="4" type="ORF">SAMN02745911_0614</name>
</gene>
<dbReference type="Gene3D" id="3.30.2180.10">
    <property type="entry name" value="ATP12-like"/>
    <property type="match status" value="1"/>
</dbReference>
<dbReference type="PANTHER" id="PTHR21013">
    <property type="entry name" value="ATP SYNTHASE MITOCHONDRIAL F1 COMPLEX ASSEMBLY FACTOR 2/ATP12 PROTEIN, MITOCHONDRIAL PRECURSOR"/>
    <property type="match status" value="1"/>
</dbReference>
<sequence length="252" mass="27468">MTDTAPKPPELPRRFYETASTAEADGHWRVLLDGRLVRTPGRAVLAATTRELADAIAQEWAMQGERIDPSSMPLTRLLNTAIDGVAPRLAETQGDLARYIETDLLFYRADSPERLVARQAEGWDPIIDWAGKRVGGPFHITSGIIHVAQPSETVRAFNVMARAIADPLTVAALHQMTTLTGSVILAFAVLEGRLDASTAFELAHIDEDWNIELWGDDEEAAQRRALRRADMVAAGRAIGLGAIGNQIPANQS</sequence>
<accession>A0ABY1I4M2</accession>
<dbReference type="Pfam" id="PF07542">
    <property type="entry name" value="ATP12"/>
    <property type="match status" value="1"/>
</dbReference>
<reference evidence="4 5" key="1">
    <citation type="submission" date="2016-11" db="EMBL/GenBank/DDBJ databases">
        <authorList>
            <person name="Varghese N."/>
            <person name="Submissions S."/>
        </authorList>
    </citation>
    <scope>NUCLEOTIDE SEQUENCE [LARGE SCALE GENOMIC DNA]</scope>
    <source>
        <strain evidence="4 5">DSM 21988</strain>
    </source>
</reference>
<dbReference type="RefSeq" id="WP_073468983.1">
    <property type="nucleotide sequence ID" value="NZ_FQZC01000001.1"/>
</dbReference>
<name>A0ABY1I4M2_9HYPH</name>
<dbReference type="EMBL" id="FQZC01000001">
    <property type="protein sequence ID" value="SHI59628.1"/>
    <property type="molecule type" value="Genomic_DNA"/>
</dbReference>
<evidence type="ECO:0000256" key="2">
    <source>
        <dbReference type="ARBA" id="ARBA00022946"/>
    </source>
</evidence>
<evidence type="ECO:0000313" key="5">
    <source>
        <dbReference type="Proteomes" id="UP000184290"/>
    </source>
</evidence>
<organism evidence="4 5">
    <name type="scientific">Aureimonas altamirensis DSM 21988</name>
    <dbReference type="NCBI Taxonomy" id="1121026"/>
    <lineage>
        <taxon>Bacteria</taxon>
        <taxon>Pseudomonadati</taxon>
        <taxon>Pseudomonadota</taxon>
        <taxon>Alphaproteobacteria</taxon>
        <taxon>Hyphomicrobiales</taxon>
        <taxon>Aurantimonadaceae</taxon>
        <taxon>Aureimonas</taxon>
    </lineage>
</organism>
<keyword evidence="5" id="KW-1185">Reference proteome</keyword>
<dbReference type="InterPro" id="IPR042272">
    <property type="entry name" value="ATP12_ATP_synth-F1-assembly_N"/>
</dbReference>
<dbReference type="InterPro" id="IPR011419">
    <property type="entry name" value="ATP12_ATP_synth-F1-assembly"/>
</dbReference>
<dbReference type="InterPro" id="IPR023335">
    <property type="entry name" value="ATP12_ortho_dom_sf"/>
</dbReference>
<comment type="caution">
    <text evidence="4">The sequence shown here is derived from an EMBL/GenBank/DDBJ whole genome shotgun (WGS) entry which is preliminary data.</text>
</comment>
<dbReference type="Proteomes" id="UP000184290">
    <property type="component" value="Unassembled WGS sequence"/>
</dbReference>
<keyword evidence="2" id="KW-0809">Transit peptide</keyword>
<evidence type="ECO:0000256" key="1">
    <source>
        <dbReference type="ARBA" id="ARBA00008231"/>
    </source>
</evidence>
<evidence type="ECO:0000256" key="3">
    <source>
        <dbReference type="ARBA" id="ARBA00023186"/>
    </source>
</evidence>
<proteinExistence type="inferred from homology"/>
<dbReference type="PANTHER" id="PTHR21013:SF10">
    <property type="entry name" value="ATP SYNTHASE MITOCHONDRIAL F1 COMPLEX ASSEMBLY FACTOR 2"/>
    <property type="match status" value="1"/>
</dbReference>
<protein>
    <submittedName>
        <fullName evidence="4">Chaperone required for the assembly of the F1-ATPase</fullName>
    </submittedName>
</protein>
<dbReference type="Gene3D" id="1.10.3580.10">
    <property type="entry name" value="ATP12 ATPase"/>
    <property type="match status" value="1"/>
</dbReference>
<dbReference type="SUPFAM" id="SSF160909">
    <property type="entry name" value="ATP12-like"/>
    <property type="match status" value="1"/>
</dbReference>
<comment type="similarity">
    <text evidence="1">Belongs to the ATP12 family.</text>
</comment>
<evidence type="ECO:0000313" key="4">
    <source>
        <dbReference type="EMBL" id="SHI59628.1"/>
    </source>
</evidence>
<keyword evidence="3" id="KW-0143">Chaperone</keyword>